<evidence type="ECO:0000256" key="1">
    <source>
        <dbReference type="SAM" id="MobiDB-lite"/>
    </source>
</evidence>
<dbReference type="InterPro" id="IPR051532">
    <property type="entry name" value="Ester_Hydrolysis_Enzymes"/>
</dbReference>
<protein>
    <recommendedName>
        <fullName evidence="2">SGNH hydrolase-type esterase domain-containing protein</fullName>
    </recommendedName>
</protein>
<dbReference type="AlphaFoldDB" id="A0A7R9ZUI0"/>
<reference evidence="3" key="1">
    <citation type="submission" date="2021-01" db="EMBL/GenBank/DDBJ databases">
        <authorList>
            <person name="Corre E."/>
            <person name="Pelletier E."/>
            <person name="Niang G."/>
            <person name="Scheremetjew M."/>
            <person name="Finn R."/>
            <person name="Kale V."/>
            <person name="Holt S."/>
            <person name="Cochrane G."/>
            <person name="Meng A."/>
            <person name="Brown T."/>
            <person name="Cohen L."/>
        </authorList>
    </citation>
    <scope>NUCLEOTIDE SEQUENCE</scope>
    <source>
        <strain evidence="3">Pbaha01</strain>
    </source>
</reference>
<evidence type="ECO:0000313" key="3">
    <source>
        <dbReference type="EMBL" id="CAD8344373.1"/>
    </source>
</evidence>
<dbReference type="EMBL" id="HBEG01000190">
    <property type="protein sequence ID" value="CAD8344373.1"/>
    <property type="molecule type" value="Transcribed_RNA"/>
</dbReference>
<dbReference type="PANTHER" id="PTHR30383">
    <property type="entry name" value="THIOESTERASE 1/PROTEASE 1/LYSOPHOSPHOLIPASE L1"/>
    <property type="match status" value="1"/>
</dbReference>
<gene>
    <name evidence="3" type="ORF">PBAH0796_LOCUS111</name>
</gene>
<feature type="domain" description="SGNH hydrolase-type esterase" evidence="2">
    <location>
        <begin position="45"/>
        <end position="207"/>
    </location>
</feature>
<accession>A0A7R9ZUI0</accession>
<dbReference type="GO" id="GO:0006629">
    <property type="term" value="P:lipid metabolic process"/>
    <property type="evidence" value="ECO:0007669"/>
    <property type="project" value="InterPro"/>
</dbReference>
<dbReference type="Gene3D" id="3.40.50.1110">
    <property type="entry name" value="SGNH hydrolase"/>
    <property type="match status" value="1"/>
</dbReference>
<dbReference type="PROSITE" id="PS01098">
    <property type="entry name" value="LIPASE_GDSL_SER"/>
    <property type="match status" value="1"/>
</dbReference>
<dbReference type="SUPFAM" id="SSF52266">
    <property type="entry name" value="SGNH hydrolase"/>
    <property type="match status" value="1"/>
</dbReference>
<dbReference type="GO" id="GO:0004622">
    <property type="term" value="F:phosphatidylcholine lysophospholipase activity"/>
    <property type="evidence" value="ECO:0007669"/>
    <property type="project" value="TreeGrafter"/>
</dbReference>
<sequence length="221" mass="23624">MAGLCGTALSEERREPKRRREAAAASPPAPGAEAREEGQVQHVLAFGDSLTWGGCGSRPYPEQLEALLNGQCGGHTRYKVHNAGICGESTEEMVSRLPDELASLEQDGVRPSFVLLLGGTNDLGHLAPKEILANLAKMRAVAMRAQASCVALTIPRTEDGLSPVARVVNRGLRREAAREGGPILADVSVVPEERLSDGVHFNSEGYAEFARLVFEAMQPSL</sequence>
<dbReference type="CDD" id="cd00229">
    <property type="entry name" value="SGNH_hydrolase"/>
    <property type="match status" value="1"/>
</dbReference>
<organism evidence="3">
    <name type="scientific">Pyrodinium bahamense</name>
    <dbReference type="NCBI Taxonomy" id="73915"/>
    <lineage>
        <taxon>Eukaryota</taxon>
        <taxon>Sar</taxon>
        <taxon>Alveolata</taxon>
        <taxon>Dinophyceae</taxon>
        <taxon>Gonyaulacales</taxon>
        <taxon>Pyrocystaceae</taxon>
        <taxon>Pyrodinium</taxon>
    </lineage>
</organism>
<dbReference type="InterPro" id="IPR008265">
    <property type="entry name" value="Lipase_GDSL_AS"/>
</dbReference>
<evidence type="ECO:0000259" key="2">
    <source>
        <dbReference type="Pfam" id="PF13472"/>
    </source>
</evidence>
<dbReference type="InterPro" id="IPR036514">
    <property type="entry name" value="SGNH_hydro_sf"/>
</dbReference>
<dbReference type="PANTHER" id="PTHR30383:SF5">
    <property type="entry name" value="SGNH HYDROLASE-TYPE ESTERASE DOMAIN-CONTAINING PROTEIN"/>
    <property type="match status" value="1"/>
</dbReference>
<dbReference type="Pfam" id="PF13472">
    <property type="entry name" value="Lipase_GDSL_2"/>
    <property type="match status" value="1"/>
</dbReference>
<proteinExistence type="predicted"/>
<dbReference type="InterPro" id="IPR013830">
    <property type="entry name" value="SGNH_hydro"/>
</dbReference>
<name>A0A7R9ZUI0_9DINO</name>
<feature type="region of interest" description="Disordered" evidence="1">
    <location>
        <begin position="1"/>
        <end position="38"/>
    </location>
</feature>